<sequence length="344" mass="36943">MTLRDLPLSALRALAAAARTGSLTRAAEELGVTPGAVGHQIRQLEDRLGIKLVRRSGNGIVLTRAAERALPDIDRGFDALASGMRRLRFERQAETFTICADPSFASLWLAPRLDRVRTALAGLDVRIVASVALDAMLEEGVDLAISYRRGSEQDLASIDLFTERVIPACAPSLLQGHARPDAADALDRLPLLHIDPTMGDDVYPAWRDWFTAAGRQPKSIDHGPRFGLTIVAAQAAIAGMGALLASELVLKRHLDPGHLIEIARDVPALTIRRRLVWPVHGPKARRAAAAAKQLAAIADLAIDGALPVNPIAASSSEATSLLTAYCQELRFAPPSSPLRSFHFG</sequence>
<evidence type="ECO:0000259" key="5">
    <source>
        <dbReference type="PROSITE" id="PS50931"/>
    </source>
</evidence>
<evidence type="ECO:0000256" key="3">
    <source>
        <dbReference type="ARBA" id="ARBA00023125"/>
    </source>
</evidence>
<dbReference type="InterPro" id="IPR000847">
    <property type="entry name" value="LysR_HTH_N"/>
</dbReference>
<dbReference type="InterPro" id="IPR036390">
    <property type="entry name" value="WH_DNA-bd_sf"/>
</dbReference>
<dbReference type="RefSeq" id="WP_354493254.1">
    <property type="nucleotide sequence ID" value="NZ_JBEPMC010000008.1"/>
</dbReference>
<organism evidence="6 7">
    <name type="scientific">Mesorhizobium robiniae</name>
    <dbReference type="NCBI Taxonomy" id="559315"/>
    <lineage>
        <taxon>Bacteria</taxon>
        <taxon>Pseudomonadati</taxon>
        <taxon>Pseudomonadota</taxon>
        <taxon>Alphaproteobacteria</taxon>
        <taxon>Hyphomicrobiales</taxon>
        <taxon>Phyllobacteriaceae</taxon>
        <taxon>Mesorhizobium</taxon>
    </lineage>
</organism>
<name>A0ABV2GTK8_9HYPH</name>
<feature type="domain" description="HTH lysR-type" evidence="5">
    <location>
        <begin position="1"/>
        <end position="63"/>
    </location>
</feature>
<dbReference type="InterPro" id="IPR005119">
    <property type="entry name" value="LysR_subst-bd"/>
</dbReference>
<dbReference type="EMBL" id="JBEPMC010000008">
    <property type="protein sequence ID" value="MET3581638.1"/>
    <property type="molecule type" value="Genomic_DNA"/>
</dbReference>
<dbReference type="InterPro" id="IPR036388">
    <property type="entry name" value="WH-like_DNA-bd_sf"/>
</dbReference>
<comment type="caution">
    <text evidence="6">The sequence shown here is derived from an EMBL/GenBank/DDBJ whole genome shotgun (WGS) entry which is preliminary data.</text>
</comment>
<dbReference type="Pfam" id="PF00126">
    <property type="entry name" value="HTH_1"/>
    <property type="match status" value="1"/>
</dbReference>
<proteinExistence type="inferred from homology"/>
<reference evidence="6 7" key="1">
    <citation type="submission" date="2024-06" db="EMBL/GenBank/DDBJ databases">
        <title>Genomic Encyclopedia of Type Strains, Phase IV (KMG-IV): sequencing the most valuable type-strain genomes for metagenomic binning, comparative biology and taxonomic classification.</title>
        <authorList>
            <person name="Goeker M."/>
        </authorList>
    </citation>
    <scope>NUCLEOTIDE SEQUENCE [LARGE SCALE GENOMIC DNA]</scope>
    <source>
        <strain evidence="6 7">DSM 100022</strain>
    </source>
</reference>
<evidence type="ECO:0000256" key="4">
    <source>
        <dbReference type="ARBA" id="ARBA00023163"/>
    </source>
</evidence>
<evidence type="ECO:0000313" key="7">
    <source>
        <dbReference type="Proteomes" id="UP001549204"/>
    </source>
</evidence>
<dbReference type="InterPro" id="IPR058163">
    <property type="entry name" value="LysR-type_TF_proteobact-type"/>
</dbReference>
<keyword evidence="4" id="KW-0804">Transcription</keyword>
<keyword evidence="2" id="KW-0805">Transcription regulation</keyword>
<comment type="similarity">
    <text evidence="1">Belongs to the LysR transcriptional regulatory family.</text>
</comment>
<dbReference type="Proteomes" id="UP001549204">
    <property type="component" value="Unassembled WGS sequence"/>
</dbReference>
<dbReference type="Pfam" id="PF03466">
    <property type="entry name" value="LysR_substrate"/>
    <property type="match status" value="1"/>
</dbReference>
<evidence type="ECO:0000313" key="6">
    <source>
        <dbReference type="EMBL" id="MET3581638.1"/>
    </source>
</evidence>
<dbReference type="PROSITE" id="PS50931">
    <property type="entry name" value="HTH_LYSR"/>
    <property type="match status" value="1"/>
</dbReference>
<keyword evidence="3" id="KW-0238">DNA-binding</keyword>
<dbReference type="SUPFAM" id="SSF53850">
    <property type="entry name" value="Periplasmic binding protein-like II"/>
    <property type="match status" value="1"/>
</dbReference>
<dbReference type="PANTHER" id="PTHR30537:SF74">
    <property type="entry name" value="HTH-TYPE TRANSCRIPTIONAL REGULATOR TRPI"/>
    <property type="match status" value="1"/>
</dbReference>
<dbReference type="SUPFAM" id="SSF46785">
    <property type="entry name" value="Winged helix' DNA-binding domain"/>
    <property type="match status" value="1"/>
</dbReference>
<dbReference type="PRINTS" id="PR00039">
    <property type="entry name" value="HTHLYSR"/>
</dbReference>
<evidence type="ECO:0000256" key="2">
    <source>
        <dbReference type="ARBA" id="ARBA00023015"/>
    </source>
</evidence>
<dbReference type="Gene3D" id="3.40.190.10">
    <property type="entry name" value="Periplasmic binding protein-like II"/>
    <property type="match status" value="2"/>
</dbReference>
<gene>
    <name evidence="6" type="ORF">ABID19_004689</name>
</gene>
<keyword evidence="7" id="KW-1185">Reference proteome</keyword>
<accession>A0ABV2GTK8</accession>
<evidence type="ECO:0000256" key="1">
    <source>
        <dbReference type="ARBA" id="ARBA00009437"/>
    </source>
</evidence>
<dbReference type="PANTHER" id="PTHR30537">
    <property type="entry name" value="HTH-TYPE TRANSCRIPTIONAL REGULATOR"/>
    <property type="match status" value="1"/>
</dbReference>
<dbReference type="Gene3D" id="1.10.10.10">
    <property type="entry name" value="Winged helix-like DNA-binding domain superfamily/Winged helix DNA-binding domain"/>
    <property type="match status" value="1"/>
</dbReference>
<protein>
    <submittedName>
        <fullName evidence="6">LysR family glycine cleavage system transcriptional activator</fullName>
    </submittedName>
</protein>